<keyword evidence="2" id="KW-1185">Reference proteome</keyword>
<dbReference type="EMBL" id="CP109822">
    <property type="protein sequence ID" value="XAE51910.1"/>
    <property type="molecule type" value="Genomic_DNA"/>
</dbReference>
<reference evidence="1 2" key="1">
    <citation type="submission" date="2022-10" db="EMBL/GenBank/DDBJ databases">
        <title>Genomic of Burkholderia cepacia PN-1.</title>
        <authorList>
            <person name="Yang Y."/>
            <person name="Guan H."/>
            <person name="Huang J."/>
        </authorList>
    </citation>
    <scope>NUCLEOTIDE SEQUENCE [LARGE SCALE GENOMIC DNA]</scope>
    <source>
        <strain evidence="1 2">PN-1</strain>
    </source>
</reference>
<proteinExistence type="predicted"/>
<organism evidence="1 2">
    <name type="scientific">Burkholderia arboris</name>
    <dbReference type="NCBI Taxonomy" id="488730"/>
    <lineage>
        <taxon>Bacteria</taxon>
        <taxon>Pseudomonadati</taxon>
        <taxon>Pseudomonadota</taxon>
        <taxon>Betaproteobacteria</taxon>
        <taxon>Burkholderiales</taxon>
        <taxon>Burkholderiaceae</taxon>
        <taxon>Burkholderia</taxon>
        <taxon>Burkholderia cepacia complex</taxon>
    </lineage>
</organism>
<dbReference type="RefSeq" id="WP_342705657.1">
    <property type="nucleotide sequence ID" value="NZ_CP109822.1"/>
</dbReference>
<name>A0ABZ3DT75_9BURK</name>
<accession>A0ABZ3DT75</accession>
<evidence type="ECO:0008006" key="3">
    <source>
        <dbReference type="Google" id="ProtNLM"/>
    </source>
</evidence>
<evidence type="ECO:0000313" key="2">
    <source>
        <dbReference type="Proteomes" id="UP001448498"/>
    </source>
</evidence>
<evidence type="ECO:0000313" key="1">
    <source>
        <dbReference type="EMBL" id="XAE51910.1"/>
    </source>
</evidence>
<protein>
    <recommendedName>
        <fullName evidence="3">Transcriptional regulator</fullName>
    </recommendedName>
</protein>
<gene>
    <name evidence="1" type="ORF">OHZ10_20450</name>
</gene>
<sequence>MNPTTAHTFAAYVRGLGCAIKRLIMLEFGAGPVRRDAMTAAAQPVAASGSPAVACG</sequence>
<dbReference type="Proteomes" id="UP001448498">
    <property type="component" value="Chromosome 3"/>
</dbReference>